<accession>A0ABD2YRG3</accession>
<evidence type="ECO:0000313" key="2">
    <source>
        <dbReference type="Proteomes" id="UP001630127"/>
    </source>
</evidence>
<evidence type="ECO:0008006" key="3">
    <source>
        <dbReference type="Google" id="ProtNLM"/>
    </source>
</evidence>
<proteinExistence type="predicted"/>
<evidence type="ECO:0000313" key="1">
    <source>
        <dbReference type="EMBL" id="KAL3509543.1"/>
    </source>
</evidence>
<dbReference type="EMBL" id="JBJUIK010000012">
    <property type="protein sequence ID" value="KAL3509543.1"/>
    <property type="molecule type" value="Genomic_DNA"/>
</dbReference>
<dbReference type="Gene3D" id="3.60.10.10">
    <property type="entry name" value="Endonuclease/exonuclease/phosphatase"/>
    <property type="match status" value="1"/>
</dbReference>
<dbReference type="SUPFAM" id="SSF56219">
    <property type="entry name" value="DNase I-like"/>
    <property type="match status" value="1"/>
</dbReference>
<dbReference type="InterPro" id="IPR036691">
    <property type="entry name" value="Endo/exonu/phosph_ase_sf"/>
</dbReference>
<protein>
    <recommendedName>
        <fullName evidence="3">RNA-directed DNA polymerase, eukaryota, Reverse transcriptase zinc-binding domain protein</fullName>
    </recommendedName>
</protein>
<reference evidence="1 2" key="1">
    <citation type="submission" date="2024-11" db="EMBL/GenBank/DDBJ databases">
        <title>A near-complete genome assembly of Cinchona calisaya.</title>
        <authorList>
            <person name="Lian D.C."/>
            <person name="Zhao X.W."/>
            <person name="Wei L."/>
        </authorList>
    </citation>
    <scope>NUCLEOTIDE SEQUENCE [LARGE SCALE GENOMIC DNA]</scope>
    <source>
        <tissue evidence="1">Nenye</tissue>
    </source>
</reference>
<name>A0ABD2YRG3_9GENT</name>
<comment type="caution">
    <text evidence="1">The sequence shown here is derived from an EMBL/GenBank/DDBJ whole genome shotgun (WGS) entry which is preliminary data.</text>
</comment>
<sequence>MLKMNMKTGNSSGIIKSPKTLFNSNAWLLMGDVNAIRYNYEKLGRDDDDRNAKTDFEECLNSYDVDDVPYKGCLHTWFTGRESNAKIYTKLDRILCTESWLTMFHYMEAEFLAPVISDHCSGIVSIKDVFNAEPKPFKFHYFWTENPQYTDLLRRVWCRKVTGNPTRQLCLN</sequence>
<dbReference type="AlphaFoldDB" id="A0ABD2YRG3"/>
<gene>
    <name evidence="1" type="ORF">ACH5RR_028944</name>
</gene>
<keyword evidence="2" id="KW-1185">Reference proteome</keyword>
<organism evidence="1 2">
    <name type="scientific">Cinchona calisaya</name>
    <dbReference type="NCBI Taxonomy" id="153742"/>
    <lineage>
        <taxon>Eukaryota</taxon>
        <taxon>Viridiplantae</taxon>
        <taxon>Streptophyta</taxon>
        <taxon>Embryophyta</taxon>
        <taxon>Tracheophyta</taxon>
        <taxon>Spermatophyta</taxon>
        <taxon>Magnoliopsida</taxon>
        <taxon>eudicotyledons</taxon>
        <taxon>Gunneridae</taxon>
        <taxon>Pentapetalae</taxon>
        <taxon>asterids</taxon>
        <taxon>lamiids</taxon>
        <taxon>Gentianales</taxon>
        <taxon>Rubiaceae</taxon>
        <taxon>Cinchonoideae</taxon>
        <taxon>Cinchoneae</taxon>
        <taxon>Cinchona</taxon>
    </lineage>
</organism>
<dbReference type="PANTHER" id="PTHR33710">
    <property type="entry name" value="BNAC02G09200D PROTEIN"/>
    <property type="match status" value="1"/>
</dbReference>
<dbReference type="PANTHER" id="PTHR33710:SF71">
    <property type="entry name" value="ENDONUCLEASE_EXONUCLEASE_PHOSPHATASE DOMAIN-CONTAINING PROTEIN"/>
    <property type="match status" value="1"/>
</dbReference>
<dbReference type="Proteomes" id="UP001630127">
    <property type="component" value="Unassembled WGS sequence"/>
</dbReference>